<accession>A0ABQ9X189</accession>
<gene>
    <name evidence="1" type="ORF">BLNAU_19513</name>
</gene>
<evidence type="ECO:0000313" key="1">
    <source>
        <dbReference type="EMBL" id="KAK2945556.1"/>
    </source>
</evidence>
<sequence length="360" mass="38732">MECSPIVVGSDLNGHGSSIWIVRSSHKCSSNVVVPLVGRCWNGCANDVEKEAMNDKRGETEFGDSVSICGVGLLMSNSHFVVGTGPLFWFDSDDVLSRGMSVETSLVCSRLVNVSSSSPFTQSEQKFGSEVTQLVVGSCESCCTNHDSGTGMMSPNMGGNVVCLNTSFSSCVRTSNDEIDMKHENITATNIKRTVVDSTSGMTSVKFTLCTFEDMTIAGEDGHAGAAIHVYLSQSTLNVTQCFFHKCTCTADNDDGGAIYVHEPLTDCPITISLSSFTECADTGMDQNYGGSRCESLLSTHTLARRHTFAAFSPTHRSCFGVLIGTLHGWACCRELSHSSRPQASPFVQIDEERVARKTL</sequence>
<dbReference type="Proteomes" id="UP001281761">
    <property type="component" value="Unassembled WGS sequence"/>
</dbReference>
<dbReference type="EMBL" id="JARBJD010000255">
    <property type="protein sequence ID" value="KAK2945556.1"/>
    <property type="molecule type" value="Genomic_DNA"/>
</dbReference>
<proteinExistence type="predicted"/>
<reference evidence="1 2" key="1">
    <citation type="journal article" date="2022" name="bioRxiv">
        <title>Genomics of Preaxostyla Flagellates Illuminates Evolutionary Transitions and the Path Towards Mitochondrial Loss.</title>
        <authorList>
            <person name="Novak L.V.F."/>
            <person name="Treitli S.C."/>
            <person name="Pyrih J."/>
            <person name="Halakuc P."/>
            <person name="Pipaliya S.V."/>
            <person name="Vacek V."/>
            <person name="Brzon O."/>
            <person name="Soukal P."/>
            <person name="Eme L."/>
            <person name="Dacks J.B."/>
            <person name="Karnkowska A."/>
            <person name="Elias M."/>
            <person name="Hampl V."/>
        </authorList>
    </citation>
    <scope>NUCLEOTIDE SEQUENCE [LARGE SCALE GENOMIC DNA]</scope>
    <source>
        <strain evidence="1">NAU3</strain>
        <tissue evidence="1">Gut</tissue>
    </source>
</reference>
<organism evidence="1 2">
    <name type="scientific">Blattamonas nauphoetae</name>
    <dbReference type="NCBI Taxonomy" id="2049346"/>
    <lineage>
        <taxon>Eukaryota</taxon>
        <taxon>Metamonada</taxon>
        <taxon>Preaxostyla</taxon>
        <taxon>Oxymonadida</taxon>
        <taxon>Blattamonas</taxon>
    </lineage>
</organism>
<evidence type="ECO:0000313" key="2">
    <source>
        <dbReference type="Proteomes" id="UP001281761"/>
    </source>
</evidence>
<protein>
    <submittedName>
        <fullName evidence="1">Uncharacterized protein</fullName>
    </submittedName>
</protein>
<comment type="caution">
    <text evidence="1">The sequence shown here is derived from an EMBL/GenBank/DDBJ whole genome shotgun (WGS) entry which is preliminary data.</text>
</comment>
<name>A0ABQ9X189_9EUKA</name>
<keyword evidence="2" id="KW-1185">Reference proteome</keyword>